<feature type="region of interest" description="Disordered" evidence="1">
    <location>
        <begin position="1"/>
        <end position="147"/>
    </location>
</feature>
<dbReference type="AlphaFoldDB" id="A0A4Z2J4E8"/>
<organism evidence="2 3">
    <name type="scientific">Liparis tanakae</name>
    <name type="common">Tanaka's snailfish</name>
    <dbReference type="NCBI Taxonomy" id="230148"/>
    <lineage>
        <taxon>Eukaryota</taxon>
        <taxon>Metazoa</taxon>
        <taxon>Chordata</taxon>
        <taxon>Craniata</taxon>
        <taxon>Vertebrata</taxon>
        <taxon>Euteleostomi</taxon>
        <taxon>Actinopterygii</taxon>
        <taxon>Neopterygii</taxon>
        <taxon>Teleostei</taxon>
        <taxon>Neoteleostei</taxon>
        <taxon>Acanthomorphata</taxon>
        <taxon>Eupercaria</taxon>
        <taxon>Perciformes</taxon>
        <taxon>Cottioidei</taxon>
        <taxon>Cottales</taxon>
        <taxon>Liparidae</taxon>
        <taxon>Liparis</taxon>
    </lineage>
</organism>
<feature type="compositionally biased region" description="Basic and acidic residues" evidence="1">
    <location>
        <begin position="82"/>
        <end position="94"/>
    </location>
</feature>
<keyword evidence="3" id="KW-1185">Reference proteome</keyword>
<feature type="compositionally biased region" description="Polar residues" evidence="1">
    <location>
        <begin position="36"/>
        <end position="50"/>
    </location>
</feature>
<dbReference type="OrthoDB" id="660555at2759"/>
<dbReference type="EMBL" id="SRLO01000023">
    <property type="protein sequence ID" value="TNN85089.1"/>
    <property type="molecule type" value="Genomic_DNA"/>
</dbReference>
<sequence>MVTFTDSRRDGSGSPLRQPGKTAAGSPAHRARQRQTETAGAQENPSSGPASPQDARQPPTNGALAQMERDEEEVGEVEEVAPEERTDGGARLEADGLVNGDTERSAERSPPPTHGTETQEDTGTRTQSEHGAEDGSPEQKTPAPSPETPGVLLCVWRSTGCRPVTEALPCQTLRFSELKCRQYTEELRPVAGSKQEVGGDETNEQKLFKIASELLHTEKAYVARLNLLDQVRFTLFF</sequence>
<feature type="compositionally biased region" description="Acidic residues" evidence="1">
    <location>
        <begin position="69"/>
        <end position="81"/>
    </location>
</feature>
<accession>A0A4Z2J4E8</accession>
<evidence type="ECO:0000256" key="1">
    <source>
        <dbReference type="SAM" id="MobiDB-lite"/>
    </source>
</evidence>
<name>A0A4Z2J4E8_9TELE</name>
<comment type="caution">
    <text evidence="2">The sequence shown here is derived from an EMBL/GenBank/DDBJ whole genome shotgun (WGS) entry which is preliminary data.</text>
</comment>
<gene>
    <name evidence="2" type="primary">Fgd4_1</name>
    <name evidence="2" type="ORF">EYF80_004743</name>
</gene>
<evidence type="ECO:0000313" key="2">
    <source>
        <dbReference type="EMBL" id="TNN85089.1"/>
    </source>
</evidence>
<evidence type="ECO:0000313" key="3">
    <source>
        <dbReference type="Proteomes" id="UP000314294"/>
    </source>
</evidence>
<reference evidence="2 3" key="1">
    <citation type="submission" date="2019-03" db="EMBL/GenBank/DDBJ databases">
        <title>First draft genome of Liparis tanakae, snailfish: a comprehensive survey of snailfish specific genes.</title>
        <authorList>
            <person name="Kim W."/>
            <person name="Song I."/>
            <person name="Jeong J.-H."/>
            <person name="Kim D."/>
            <person name="Kim S."/>
            <person name="Ryu S."/>
            <person name="Song J.Y."/>
            <person name="Lee S.K."/>
        </authorList>
    </citation>
    <scope>NUCLEOTIDE SEQUENCE [LARGE SCALE GENOMIC DNA]</scope>
    <source>
        <tissue evidence="2">Muscle</tissue>
    </source>
</reference>
<proteinExistence type="predicted"/>
<feature type="compositionally biased region" description="Basic and acidic residues" evidence="1">
    <location>
        <begin position="1"/>
        <end position="11"/>
    </location>
</feature>
<protein>
    <submittedName>
        <fullName evidence="2">FYVE, RhoGEF and PH domain-containing protein 4</fullName>
    </submittedName>
</protein>
<dbReference type="Proteomes" id="UP000314294">
    <property type="component" value="Unassembled WGS sequence"/>
</dbReference>